<reference evidence="3" key="1">
    <citation type="journal article" date="2020" name="mSystems">
        <title>Genome- and Community-Level Interaction Insights into Carbon Utilization and Element Cycling Functions of Hydrothermarchaeota in Hydrothermal Sediment.</title>
        <authorList>
            <person name="Zhou Z."/>
            <person name="Liu Y."/>
            <person name="Xu W."/>
            <person name="Pan J."/>
            <person name="Luo Z.H."/>
            <person name="Li M."/>
        </authorList>
    </citation>
    <scope>NUCLEOTIDE SEQUENCE [LARGE SCALE GENOMIC DNA]</scope>
    <source>
        <strain evidence="3">SpSt-123</strain>
    </source>
</reference>
<dbReference type="PANTHER" id="PTHR43443:SF1">
    <property type="entry name" value="3-HEXULOSE-6-PHOSPHATE ISOMERASE"/>
    <property type="match status" value="1"/>
</dbReference>
<evidence type="ECO:0000259" key="2">
    <source>
        <dbReference type="PROSITE" id="PS51464"/>
    </source>
</evidence>
<dbReference type="InterPro" id="IPR001347">
    <property type="entry name" value="SIS_dom"/>
</dbReference>
<gene>
    <name evidence="3" type="ORF">ENO04_01490</name>
</gene>
<sequence>MNAFNLSLQEIIDNLKVNSDTVDMQVIEKIADEIIARKRVFVYGAGRSGLVAKAFAQRLMHIGIESYVIGETINPSVKPGNIVLLVSGSGETTSTVAIGDKAKKIGALVISVTTRPDSSLARLSDIVLQVSGKTKLMEKKSYAPFTSLFDTACLAILDSIAALIMEKLGIDESVIAERHANVE</sequence>
<name>A0A7C1HW78_9CREN</name>
<dbReference type="SUPFAM" id="SSF53697">
    <property type="entry name" value="SIS domain"/>
    <property type="match status" value="1"/>
</dbReference>
<proteinExistence type="inferred from homology"/>
<accession>A0A7C1HW78</accession>
<dbReference type="GO" id="GO:1901135">
    <property type="term" value="P:carbohydrate derivative metabolic process"/>
    <property type="evidence" value="ECO:0007669"/>
    <property type="project" value="InterPro"/>
</dbReference>
<dbReference type="Gene3D" id="3.40.50.10490">
    <property type="entry name" value="Glucose-6-phosphate isomerase like protein, domain 1"/>
    <property type="match status" value="1"/>
</dbReference>
<dbReference type="Pfam" id="PF01380">
    <property type="entry name" value="SIS"/>
    <property type="match status" value="1"/>
</dbReference>
<comment type="similarity">
    <text evidence="1">Belongs to the SIS family. PHI subfamily.</text>
</comment>
<dbReference type="NCBIfam" id="TIGR03127">
    <property type="entry name" value="RuMP_HxlB"/>
    <property type="match status" value="1"/>
</dbReference>
<comment type="caution">
    <text evidence="3">The sequence shown here is derived from an EMBL/GenBank/DDBJ whole genome shotgun (WGS) entry which is preliminary data.</text>
</comment>
<dbReference type="EMBL" id="DSDY01000050">
    <property type="protein sequence ID" value="HDS10286.1"/>
    <property type="molecule type" value="Genomic_DNA"/>
</dbReference>
<dbReference type="InterPro" id="IPR046348">
    <property type="entry name" value="SIS_dom_sf"/>
</dbReference>
<evidence type="ECO:0000256" key="1">
    <source>
        <dbReference type="ARBA" id="ARBA00009235"/>
    </source>
</evidence>
<evidence type="ECO:0000313" key="3">
    <source>
        <dbReference type="EMBL" id="HDS10286.1"/>
    </source>
</evidence>
<organism evidence="3">
    <name type="scientific">Fervidicoccus fontis</name>
    <dbReference type="NCBI Taxonomy" id="683846"/>
    <lineage>
        <taxon>Archaea</taxon>
        <taxon>Thermoproteota</taxon>
        <taxon>Thermoprotei</taxon>
        <taxon>Fervidicoccales</taxon>
        <taxon>Fervidicoccaceae</taxon>
        <taxon>Fervidicoccus</taxon>
    </lineage>
</organism>
<dbReference type="GO" id="GO:0097367">
    <property type="term" value="F:carbohydrate derivative binding"/>
    <property type="evidence" value="ECO:0007669"/>
    <property type="project" value="InterPro"/>
</dbReference>
<protein>
    <submittedName>
        <fullName evidence="3">SIS domain-containing protein</fullName>
    </submittedName>
</protein>
<feature type="domain" description="SIS" evidence="2">
    <location>
        <begin position="30"/>
        <end position="170"/>
    </location>
</feature>
<dbReference type="PANTHER" id="PTHR43443">
    <property type="entry name" value="3-HEXULOSE-6-PHOSPHATE ISOMERASE"/>
    <property type="match status" value="1"/>
</dbReference>
<dbReference type="PROSITE" id="PS51464">
    <property type="entry name" value="SIS"/>
    <property type="match status" value="1"/>
</dbReference>
<dbReference type="GO" id="GO:0016853">
    <property type="term" value="F:isomerase activity"/>
    <property type="evidence" value="ECO:0007669"/>
    <property type="project" value="InterPro"/>
</dbReference>
<dbReference type="AlphaFoldDB" id="A0A7C1HW78"/>
<dbReference type="InterPro" id="IPR017552">
    <property type="entry name" value="PHI/rmpB"/>
</dbReference>
<dbReference type="CDD" id="cd05005">
    <property type="entry name" value="SIS_PHI"/>
    <property type="match status" value="1"/>
</dbReference>